<dbReference type="SUPFAM" id="SSF54001">
    <property type="entry name" value="Cysteine proteinases"/>
    <property type="match status" value="1"/>
</dbReference>
<evidence type="ECO:0000256" key="4">
    <source>
        <dbReference type="ARBA" id="ARBA00022807"/>
    </source>
</evidence>
<keyword evidence="2" id="KW-0645">Protease</keyword>
<evidence type="ECO:0000256" key="5">
    <source>
        <dbReference type="PIRSR" id="PIRSR622684-1"/>
    </source>
</evidence>
<feature type="active site" evidence="5">
    <location>
        <position position="190"/>
    </location>
</feature>
<dbReference type="InterPro" id="IPR000169">
    <property type="entry name" value="Pept_cys_AS"/>
</dbReference>
<dbReference type="PANTHER" id="PTHR10183:SF322">
    <property type="entry name" value="CALPAIN-11"/>
    <property type="match status" value="1"/>
</dbReference>
<dbReference type="GO" id="GO:0006508">
    <property type="term" value="P:proteolysis"/>
    <property type="evidence" value="ECO:0007669"/>
    <property type="project" value="UniProtKB-KW"/>
</dbReference>
<dbReference type="GO" id="GO:0005737">
    <property type="term" value="C:cytoplasm"/>
    <property type="evidence" value="ECO:0007669"/>
    <property type="project" value="TreeGrafter"/>
</dbReference>
<dbReference type="InterPro" id="IPR038765">
    <property type="entry name" value="Papain-like_cys_pep_sf"/>
</dbReference>
<dbReference type="Proteomes" id="UP001279410">
    <property type="component" value="Unassembled WGS sequence"/>
</dbReference>
<dbReference type="AlphaFoldDB" id="A0AAD3NA69"/>
<feature type="region of interest" description="Disordered" evidence="7">
    <location>
        <begin position="1"/>
        <end position="33"/>
    </location>
</feature>
<evidence type="ECO:0000256" key="6">
    <source>
        <dbReference type="PROSITE-ProRule" id="PRU00239"/>
    </source>
</evidence>
<evidence type="ECO:0000313" key="9">
    <source>
        <dbReference type="EMBL" id="GLD68695.1"/>
    </source>
</evidence>
<feature type="compositionally biased region" description="Basic and acidic residues" evidence="7">
    <location>
        <begin position="45"/>
        <end position="57"/>
    </location>
</feature>
<organism evidence="9 10">
    <name type="scientific">Lates japonicus</name>
    <name type="common">Japanese lates</name>
    <dbReference type="NCBI Taxonomy" id="270547"/>
    <lineage>
        <taxon>Eukaryota</taxon>
        <taxon>Metazoa</taxon>
        <taxon>Chordata</taxon>
        <taxon>Craniata</taxon>
        <taxon>Vertebrata</taxon>
        <taxon>Euteleostomi</taxon>
        <taxon>Actinopterygii</taxon>
        <taxon>Neopterygii</taxon>
        <taxon>Teleostei</taxon>
        <taxon>Neoteleostei</taxon>
        <taxon>Acanthomorphata</taxon>
        <taxon>Carangaria</taxon>
        <taxon>Carangaria incertae sedis</taxon>
        <taxon>Centropomidae</taxon>
        <taxon>Lates</taxon>
    </lineage>
</organism>
<evidence type="ECO:0000256" key="2">
    <source>
        <dbReference type="ARBA" id="ARBA00022670"/>
    </source>
</evidence>
<evidence type="ECO:0000313" key="10">
    <source>
        <dbReference type="Proteomes" id="UP001279410"/>
    </source>
</evidence>
<dbReference type="Gene3D" id="3.90.70.10">
    <property type="entry name" value="Cysteine proteinases"/>
    <property type="match status" value="1"/>
</dbReference>
<dbReference type="Pfam" id="PF00648">
    <property type="entry name" value="Peptidase_C2"/>
    <property type="match status" value="1"/>
</dbReference>
<dbReference type="InterPro" id="IPR022684">
    <property type="entry name" value="Calpain_cysteine_protease"/>
</dbReference>
<accession>A0AAD3NA69</accession>
<sequence length="328" mass="36438">MTSRRSVFPLRPSRRAGLGTAAQHPPQHPSQTRCSGLVLHRIQDRQDPETESPRTDTHAVSADGQTGTSGLVCGFLRVHRTEIRMFGGVSERIKKDRQRALGLGSVQQAVRYLNQDFQALRDNCLENGSLFEDPMFPAEPASLGFKELAPFTAKTRGVEWKRPTELTEDPQFIVGGATRTDICQGALGDCWLLAAIGSLTLNERLLHRVVPHGQSFNYQYAGIFHFQFWQFGEWVDVVIDDRLPVKDGELMFVHSAEGSEFWSALLEKAYAKLNGSYEALSGGSTTEGFEDFTGGVAEMYELKKAPRDLYRIIGKALERGSLLGCSID</sequence>
<evidence type="ECO:0000256" key="1">
    <source>
        <dbReference type="ARBA" id="ARBA00007623"/>
    </source>
</evidence>
<dbReference type="PROSITE" id="PS50203">
    <property type="entry name" value="CALPAIN_CAT"/>
    <property type="match status" value="1"/>
</dbReference>
<dbReference type="CDD" id="cd00044">
    <property type="entry name" value="CysPc"/>
    <property type="match status" value="1"/>
</dbReference>
<dbReference type="SMART" id="SM00230">
    <property type="entry name" value="CysPc"/>
    <property type="match status" value="1"/>
</dbReference>
<dbReference type="PANTHER" id="PTHR10183">
    <property type="entry name" value="CALPAIN"/>
    <property type="match status" value="1"/>
</dbReference>
<dbReference type="EMBL" id="BRZM01000145">
    <property type="protein sequence ID" value="GLD68695.1"/>
    <property type="molecule type" value="Genomic_DNA"/>
</dbReference>
<proteinExistence type="inferred from homology"/>
<feature type="domain" description="Calpain catalytic" evidence="8">
    <location>
        <begin position="130"/>
        <end position="328"/>
    </location>
</feature>
<evidence type="ECO:0000259" key="8">
    <source>
        <dbReference type="PROSITE" id="PS50203"/>
    </source>
</evidence>
<protein>
    <submittedName>
        <fullName evidence="9">Calpain-1 catalytic subunit-like isoform X1</fullName>
    </submittedName>
</protein>
<keyword evidence="4" id="KW-0788">Thiol protease</keyword>
<evidence type="ECO:0000256" key="7">
    <source>
        <dbReference type="SAM" id="MobiDB-lite"/>
    </source>
</evidence>
<comment type="caution">
    <text evidence="6">Lacks conserved residue(s) required for the propagation of feature annotation.</text>
</comment>
<evidence type="ECO:0000256" key="3">
    <source>
        <dbReference type="ARBA" id="ARBA00022801"/>
    </source>
</evidence>
<dbReference type="GO" id="GO:0004198">
    <property type="term" value="F:calcium-dependent cysteine-type endopeptidase activity"/>
    <property type="evidence" value="ECO:0007669"/>
    <property type="project" value="InterPro"/>
</dbReference>
<comment type="similarity">
    <text evidence="1">Belongs to the peptidase C2 family.</text>
</comment>
<dbReference type="InterPro" id="IPR001300">
    <property type="entry name" value="Peptidase_C2_calpain_cat"/>
</dbReference>
<name>A0AAD3NA69_LATJO</name>
<feature type="region of interest" description="Disordered" evidence="7">
    <location>
        <begin position="45"/>
        <end position="65"/>
    </location>
</feature>
<dbReference type="PRINTS" id="PR00704">
    <property type="entry name" value="CALPAIN"/>
</dbReference>
<feature type="non-terminal residue" evidence="9">
    <location>
        <position position="1"/>
    </location>
</feature>
<comment type="caution">
    <text evidence="9">The sequence shown here is derived from an EMBL/GenBank/DDBJ whole genome shotgun (WGS) entry which is preliminary data.</text>
</comment>
<keyword evidence="3" id="KW-0378">Hydrolase</keyword>
<reference evidence="9" key="1">
    <citation type="submission" date="2022-08" db="EMBL/GenBank/DDBJ databases">
        <title>Genome sequencing of akame (Lates japonicus).</title>
        <authorList>
            <person name="Hashiguchi Y."/>
            <person name="Takahashi H."/>
        </authorList>
    </citation>
    <scope>NUCLEOTIDE SEQUENCE</scope>
    <source>
        <strain evidence="9">Kochi</strain>
    </source>
</reference>
<keyword evidence="10" id="KW-1185">Reference proteome</keyword>
<dbReference type="PROSITE" id="PS00139">
    <property type="entry name" value="THIOL_PROTEASE_CYS"/>
    <property type="match status" value="1"/>
</dbReference>
<gene>
    <name evidence="9" type="ORF">AKAME5_002000800</name>
</gene>